<reference evidence="2" key="1">
    <citation type="journal article" date="2017" name="Cell">
        <title>Insights into land plant evolution garnered from the Marchantia polymorpha genome.</title>
        <authorList>
            <person name="Bowman J.L."/>
            <person name="Kohchi T."/>
            <person name="Yamato K.T."/>
            <person name="Jenkins J."/>
            <person name="Shu S."/>
            <person name="Ishizaki K."/>
            <person name="Yamaoka S."/>
            <person name="Nishihama R."/>
            <person name="Nakamura Y."/>
            <person name="Berger F."/>
            <person name="Adam C."/>
            <person name="Aki S.S."/>
            <person name="Althoff F."/>
            <person name="Araki T."/>
            <person name="Arteaga-Vazquez M.A."/>
            <person name="Balasubrmanian S."/>
            <person name="Barry K."/>
            <person name="Bauer D."/>
            <person name="Boehm C.R."/>
            <person name="Briginshaw L."/>
            <person name="Caballero-Perez J."/>
            <person name="Catarino B."/>
            <person name="Chen F."/>
            <person name="Chiyoda S."/>
            <person name="Chovatia M."/>
            <person name="Davies K.M."/>
            <person name="Delmans M."/>
            <person name="Demura T."/>
            <person name="Dierschke T."/>
            <person name="Dolan L."/>
            <person name="Dorantes-Acosta A.E."/>
            <person name="Eklund D.M."/>
            <person name="Florent S.N."/>
            <person name="Flores-Sandoval E."/>
            <person name="Fujiyama A."/>
            <person name="Fukuzawa H."/>
            <person name="Galik B."/>
            <person name="Grimanelli D."/>
            <person name="Grimwood J."/>
            <person name="Grossniklaus U."/>
            <person name="Hamada T."/>
            <person name="Haseloff J."/>
            <person name="Hetherington A.J."/>
            <person name="Higo A."/>
            <person name="Hirakawa Y."/>
            <person name="Hundley H.N."/>
            <person name="Ikeda Y."/>
            <person name="Inoue K."/>
            <person name="Inoue S.I."/>
            <person name="Ishida S."/>
            <person name="Jia Q."/>
            <person name="Kakita M."/>
            <person name="Kanazawa T."/>
            <person name="Kawai Y."/>
            <person name="Kawashima T."/>
            <person name="Kennedy M."/>
            <person name="Kinose K."/>
            <person name="Kinoshita T."/>
            <person name="Kohara Y."/>
            <person name="Koide E."/>
            <person name="Komatsu K."/>
            <person name="Kopischke S."/>
            <person name="Kubo M."/>
            <person name="Kyozuka J."/>
            <person name="Lagercrantz U."/>
            <person name="Lin S.S."/>
            <person name="Lindquist E."/>
            <person name="Lipzen A.M."/>
            <person name="Lu C.W."/>
            <person name="De Luna E."/>
            <person name="Martienssen R.A."/>
            <person name="Minamino N."/>
            <person name="Mizutani M."/>
            <person name="Mizutani M."/>
            <person name="Mochizuki N."/>
            <person name="Monte I."/>
            <person name="Mosher R."/>
            <person name="Nagasaki H."/>
            <person name="Nakagami H."/>
            <person name="Naramoto S."/>
            <person name="Nishitani K."/>
            <person name="Ohtani M."/>
            <person name="Okamoto T."/>
            <person name="Okumura M."/>
            <person name="Phillips J."/>
            <person name="Pollak B."/>
            <person name="Reinders A."/>
            <person name="Rovekamp M."/>
            <person name="Sano R."/>
            <person name="Sawa S."/>
            <person name="Schmid M.W."/>
            <person name="Shirakawa M."/>
            <person name="Solano R."/>
            <person name="Spunde A."/>
            <person name="Suetsugu N."/>
            <person name="Sugano S."/>
            <person name="Sugiyama A."/>
            <person name="Sun R."/>
            <person name="Suzuki Y."/>
            <person name="Takenaka M."/>
            <person name="Takezawa D."/>
            <person name="Tomogane H."/>
            <person name="Tsuzuki M."/>
            <person name="Ueda T."/>
            <person name="Umeda M."/>
            <person name="Ward J.M."/>
            <person name="Watanabe Y."/>
            <person name="Yazaki K."/>
            <person name="Yokoyama R."/>
            <person name="Yoshitake Y."/>
            <person name="Yotsui I."/>
            <person name="Zachgo S."/>
            <person name="Schmutz J."/>
        </authorList>
    </citation>
    <scope>NUCLEOTIDE SEQUENCE [LARGE SCALE GENOMIC DNA]</scope>
    <source>
        <strain evidence="2">Tak-1</strain>
    </source>
</reference>
<protein>
    <submittedName>
        <fullName evidence="1">Uncharacterized protein</fullName>
    </submittedName>
</protein>
<accession>A0A2R6WVU4</accession>
<proteinExistence type="predicted"/>
<sequence>MYPSSSDTHVLRFQLFQRDEVRRSCGLLQERARSETERTLCSGVESLYIMGSEEALQRVVPRSCPALKIFESCFLVYVEDVLLHQPYVHASSWISLACAHSC</sequence>
<organism evidence="1 2">
    <name type="scientific">Marchantia polymorpha</name>
    <name type="common">Common liverwort</name>
    <name type="synonym">Marchantia aquatica</name>
    <dbReference type="NCBI Taxonomy" id="3197"/>
    <lineage>
        <taxon>Eukaryota</taxon>
        <taxon>Viridiplantae</taxon>
        <taxon>Streptophyta</taxon>
        <taxon>Embryophyta</taxon>
        <taxon>Marchantiophyta</taxon>
        <taxon>Marchantiopsida</taxon>
        <taxon>Marchantiidae</taxon>
        <taxon>Marchantiales</taxon>
        <taxon>Marchantiaceae</taxon>
        <taxon>Marchantia</taxon>
    </lineage>
</organism>
<evidence type="ECO:0000313" key="1">
    <source>
        <dbReference type="EMBL" id="PTQ37978.1"/>
    </source>
</evidence>
<dbReference type="EMBL" id="KZ772726">
    <property type="protein sequence ID" value="PTQ37978.1"/>
    <property type="molecule type" value="Genomic_DNA"/>
</dbReference>
<keyword evidence="2" id="KW-1185">Reference proteome</keyword>
<evidence type="ECO:0000313" key="2">
    <source>
        <dbReference type="Proteomes" id="UP000244005"/>
    </source>
</evidence>
<dbReference type="AlphaFoldDB" id="A0A2R6WVU4"/>
<dbReference type="Proteomes" id="UP000244005">
    <property type="component" value="Unassembled WGS sequence"/>
</dbReference>
<name>A0A2R6WVU4_MARPO</name>
<dbReference type="Gramene" id="Mp4g16200.1">
    <property type="protein sequence ID" value="Mp4g16200.1.cds1"/>
    <property type="gene ID" value="Mp4g16200"/>
</dbReference>
<gene>
    <name evidence="1" type="ORF">MARPO_0054s0085</name>
</gene>